<dbReference type="Proteomes" id="UP000637002">
    <property type="component" value="Unassembled WGS sequence"/>
</dbReference>
<keyword evidence="2" id="KW-1185">Reference proteome</keyword>
<comment type="caution">
    <text evidence="1">The sequence shown here is derived from an EMBL/GenBank/DDBJ whole genome shotgun (WGS) entry which is preliminary data.</text>
</comment>
<gene>
    <name evidence="1" type="ORF">GCM10010994_18680</name>
</gene>
<dbReference type="InterPro" id="IPR036624">
    <property type="entry name" value="Hcp1-lik_sf"/>
</dbReference>
<dbReference type="Gene3D" id="2.30.110.20">
    <property type="entry name" value="Hcp1-like"/>
    <property type="match status" value="3"/>
</dbReference>
<name>A0A916U5M3_9HYPH</name>
<accession>A0A916U5M3</accession>
<dbReference type="PANTHER" id="PTHR36152">
    <property type="entry name" value="CYTOPLASMIC PROTEIN-RELATED"/>
    <property type="match status" value="1"/>
</dbReference>
<organism evidence="1 2">
    <name type="scientific">Chelatococcus reniformis</name>
    <dbReference type="NCBI Taxonomy" id="1494448"/>
    <lineage>
        <taxon>Bacteria</taxon>
        <taxon>Pseudomonadati</taxon>
        <taxon>Pseudomonadota</taxon>
        <taxon>Alphaproteobacteria</taxon>
        <taxon>Hyphomicrobiales</taxon>
        <taxon>Chelatococcaceae</taxon>
        <taxon>Chelatococcus</taxon>
    </lineage>
</organism>
<dbReference type="InterPro" id="IPR053165">
    <property type="entry name" value="HSI-I_assembly_Hcp1"/>
</dbReference>
<protein>
    <submittedName>
        <fullName evidence="1">Uncharacterized protein</fullName>
    </submittedName>
</protein>
<dbReference type="EMBL" id="BMGG01000003">
    <property type="protein sequence ID" value="GGC60296.1"/>
    <property type="molecule type" value="Genomic_DNA"/>
</dbReference>
<dbReference type="RefSeq" id="WP_188608890.1">
    <property type="nucleotide sequence ID" value="NZ_BMGG01000003.1"/>
</dbReference>
<dbReference type="InterPro" id="IPR008514">
    <property type="entry name" value="T6SS_Hcp"/>
</dbReference>
<dbReference type="Pfam" id="PF05638">
    <property type="entry name" value="T6SS_HCP"/>
    <property type="match status" value="3"/>
</dbReference>
<reference evidence="1" key="2">
    <citation type="submission" date="2020-09" db="EMBL/GenBank/DDBJ databases">
        <authorList>
            <person name="Sun Q."/>
            <person name="Zhou Y."/>
        </authorList>
    </citation>
    <scope>NUCLEOTIDE SEQUENCE</scope>
    <source>
        <strain evidence="1">CGMCC 1.12919</strain>
    </source>
</reference>
<dbReference type="AlphaFoldDB" id="A0A916U5M3"/>
<evidence type="ECO:0000313" key="1">
    <source>
        <dbReference type="EMBL" id="GGC60296.1"/>
    </source>
</evidence>
<reference evidence="1" key="1">
    <citation type="journal article" date="2014" name="Int. J. Syst. Evol. Microbiol.">
        <title>Complete genome sequence of Corynebacterium casei LMG S-19264T (=DSM 44701T), isolated from a smear-ripened cheese.</title>
        <authorList>
            <consortium name="US DOE Joint Genome Institute (JGI-PGF)"/>
            <person name="Walter F."/>
            <person name="Albersmeier A."/>
            <person name="Kalinowski J."/>
            <person name="Ruckert C."/>
        </authorList>
    </citation>
    <scope>NUCLEOTIDE SEQUENCE</scope>
    <source>
        <strain evidence="1">CGMCC 1.12919</strain>
    </source>
</reference>
<evidence type="ECO:0000313" key="2">
    <source>
        <dbReference type="Proteomes" id="UP000637002"/>
    </source>
</evidence>
<proteinExistence type="predicted"/>
<sequence length="561" mass="58313">MLIDGLDGGSTAAGHEGWFEISGYDLDLTRLASLAGSGTVAGRVTFDPLDVTLPLGDGLTALLTKLAAGQLIRSIKIDGVTDGPRPQTVFQLKLGDVALTHVGEGHGEDDQLSFFYGQISVTTWPQLATGALGTPSTFSYDVLRDRPEVSISDAQVGSVTGTVLVPATYYLLVDGVNGGSTDSGHEGWFEISGYDLDIGRLIDLAHPGLQRPQFDPLDVTLQHGQGLTALLNKVATGQLIESIKIEGVTGGSNPQRVFQLKLGNVALTHVGDGSGAADQLSFVYGQINVTTWPTLPTGALGAPATFSYDVLRGQVGVTVPDPQVAPGSGAVPTPVTYYLLIDGVNGGATARGHEGWFEISGYDLDIEHLVSLIAGGGGAAEKPEFDPLGVTLALGSGLTDLLAKVATGQLIRSIKIDGVTAGERPQTVFSLKLGDVTVSQLSDAAGPNDQLSFSYGQISVTTWPQQPNGAVGAPTTFSYDVARNQPNASIPEPRAAPTSGAVSAAPHIFLRIDDVDGGSTEARHEGWFEIDGYELDIAGILTAPVGPTLIHWSSPCRSAQG</sequence>
<dbReference type="PANTHER" id="PTHR36152:SF1">
    <property type="entry name" value="UBIQUITIN-LIKE DOMAIN-CONTAINING PROTEIN"/>
    <property type="match status" value="1"/>
</dbReference>
<dbReference type="SUPFAM" id="SSF141452">
    <property type="entry name" value="Hcp1-like"/>
    <property type="match status" value="3"/>
</dbReference>